<feature type="domain" description="Chorismate-utilising enzyme C-terminal" evidence="1">
    <location>
        <begin position="116"/>
        <end position="364"/>
    </location>
</feature>
<reference evidence="2 3" key="1">
    <citation type="journal article" date="2019" name="Int. J. Syst. Evol. Microbiol.">
        <title>The Global Catalogue of Microorganisms (GCM) 10K type strain sequencing project: providing services to taxonomists for standard genome sequencing and annotation.</title>
        <authorList>
            <consortium name="The Broad Institute Genomics Platform"/>
            <consortium name="The Broad Institute Genome Sequencing Center for Infectious Disease"/>
            <person name="Wu L."/>
            <person name="Ma J."/>
        </authorList>
    </citation>
    <scope>NUCLEOTIDE SEQUENCE [LARGE SCALE GENOMIC DNA]</scope>
    <source>
        <strain evidence="2 3">JCM 13929</strain>
    </source>
</reference>
<evidence type="ECO:0000259" key="1">
    <source>
        <dbReference type="Pfam" id="PF00425"/>
    </source>
</evidence>
<dbReference type="InterPro" id="IPR005801">
    <property type="entry name" value="ADC_synthase"/>
</dbReference>
<dbReference type="EMBL" id="BAAAMU010000011">
    <property type="protein sequence ID" value="GAA1624683.1"/>
    <property type="molecule type" value="Genomic_DNA"/>
</dbReference>
<dbReference type="SUPFAM" id="SSF56322">
    <property type="entry name" value="ADC synthase"/>
    <property type="match status" value="1"/>
</dbReference>
<dbReference type="Proteomes" id="UP001500064">
    <property type="component" value="Unassembled WGS sequence"/>
</dbReference>
<evidence type="ECO:0000313" key="3">
    <source>
        <dbReference type="Proteomes" id="UP001500064"/>
    </source>
</evidence>
<proteinExistence type="predicted"/>
<dbReference type="PANTHER" id="PTHR42839">
    <property type="entry name" value="ISOCHORISMATE SYNTHASE ENTC"/>
    <property type="match status" value="1"/>
</dbReference>
<dbReference type="Pfam" id="PF00425">
    <property type="entry name" value="Chorismate_bind"/>
    <property type="match status" value="1"/>
</dbReference>
<accession>A0ABN2F1T9</accession>
<gene>
    <name evidence="2" type="primary">dhbC</name>
    <name evidence="2" type="ORF">GCM10009733_021740</name>
</gene>
<dbReference type="PANTHER" id="PTHR42839:SF2">
    <property type="entry name" value="ISOCHORISMATE SYNTHASE ENTC"/>
    <property type="match status" value="1"/>
</dbReference>
<organism evidence="2 3">
    <name type="scientific">Nonomuraea maheshkhaliensis</name>
    <dbReference type="NCBI Taxonomy" id="419590"/>
    <lineage>
        <taxon>Bacteria</taxon>
        <taxon>Bacillati</taxon>
        <taxon>Actinomycetota</taxon>
        <taxon>Actinomycetes</taxon>
        <taxon>Streptosporangiales</taxon>
        <taxon>Streptosporangiaceae</taxon>
        <taxon>Nonomuraea</taxon>
    </lineage>
</organism>
<protein>
    <submittedName>
        <fullName evidence="2">Isochorismate synthase DhbC</fullName>
    </submittedName>
</protein>
<comment type="caution">
    <text evidence="2">The sequence shown here is derived from an EMBL/GenBank/DDBJ whole genome shotgun (WGS) entry which is preliminary data.</text>
</comment>
<dbReference type="Gene3D" id="3.60.120.10">
    <property type="entry name" value="Anthranilate synthase"/>
    <property type="match status" value="1"/>
</dbReference>
<sequence length="389" mass="41500">MLLPVSPPETPPAYEHVVPLLSRYRPGDLLLTGTSYSLLARSDRVLTGIPLDELPAIVTNCLDARSPALAAGAITIDGTHCRITLCQDPKWAGPPPMHPCVRCESFDWQVSAIPGQDGYLQAVQTARDRIAGGDRDTVVLACSLDLTGQRPLLVRDLLRHLGGGGMHTYAVPLGGEQVLLADCPELLVAKHGSTVTATSRSGLARRDLADPAEDRAIAERLLLSVEDRHEHQFLTDAVAAALRPHCQRLHVPEPTVLATPTVWHLSTPISGRLTDPAPTSLELAATLHPTPARCGTPTSQAAALITKLEAGMCVERGFYAGLIGWQDAHGDGEWAITLHGAVLDGQHHLRMYAGASIAAASDLDAVLTQTGDTFAAMLHALHYEPDTAR</sequence>
<evidence type="ECO:0000313" key="2">
    <source>
        <dbReference type="EMBL" id="GAA1624683.1"/>
    </source>
</evidence>
<name>A0ABN2F1T9_9ACTN</name>
<dbReference type="InterPro" id="IPR015890">
    <property type="entry name" value="Chorismate_C"/>
</dbReference>
<keyword evidence="3" id="KW-1185">Reference proteome</keyword>